<organism evidence="3 4">
    <name type="scientific">Aspergillus puulaauensis</name>
    <dbReference type="NCBI Taxonomy" id="1220207"/>
    <lineage>
        <taxon>Eukaryota</taxon>
        <taxon>Fungi</taxon>
        <taxon>Dikarya</taxon>
        <taxon>Ascomycota</taxon>
        <taxon>Pezizomycotina</taxon>
        <taxon>Eurotiomycetes</taxon>
        <taxon>Eurotiomycetidae</taxon>
        <taxon>Eurotiales</taxon>
        <taxon>Aspergillaceae</taxon>
        <taxon>Aspergillus</taxon>
    </lineage>
</organism>
<dbReference type="OrthoDB" id="5419315at2759"/>
<gene>
    <name evidence="3" type="ORF">APUU_40793A</name>
</gene>
<proteinExistence type="inferred from homology"/>
<dbReference type="EMBL" id="AP024446">
    <property type="protein sequence ID" value="BCS24349.1"/>
    <property type="molecule type" value="Genomic_DNA"/>
</dbReference>
<sequence length="196" mass="21473">MGKIGTKHAWEQEASKLSKIFDALSAGSGRLAHGHTFQAHPLACAAAIAAQGIIKRDNPIELTAQMGQKPQMLLRRAIGSLPLVSPLVGGIRGRGLFWTVEFVLHKKLRAEFELEIDFCGQVVRYSLDMGLNVLGNLGRSGKFQVDYVLVCPPYIVTEGELEDIVSRLRSATVERSQPFVEPGVAKYSNSWLLTSI</sequence>
<dbReference type="InterPro" id="IPR015421">
    <property type="entry name" value="PyrdxlP-dep_Trfase_major"/>
</dbReference>
<dbReference type="InterPro" id="IPR015422">
    <property type="entry name" value="PyrdxlP-dep_Trfase_small"/>
</dbReference>
<dbReference type="Gene3D" id="3.90.1150.10">
    <property type="entry name" value="Aspartate Aminotransferase, domain 1"/>
    <property type="match status" value="1"/>
</dbReference>
<dbReference type="SUPFAM" id="SSF53383">
    <property type="entry name" value="PLP-dependent transferases"/>
    <property type="match status" value="1"/>
</dbReference>
<evidence type="ECO:0000256" key="2">
    <source>
        <dbReference type="ARBA" id="ARBA00022898"/>
    </source>
</evidence>
<protein>
    <submittedName>
        <fullName evidence="3">Uncharacterized protein</fullName>
    </submittedName>
</protein>
<dbReference type="GO" id="GO:0005829">
    <property type="term" value="C:cytosol"/>
    <property type="evidence" value="ECO:0007669"/>
    <property type="project" value="TreeGrafter"/>
</dbReference>
<dbReference type="Pfam" id="PF00202">
    <property type="entry name" value="Aminotran_3"/>
    <property type="match status" value="1"/>
</dbReference>
<dbReference type="GeneID" id="64974354"/>
<keyword evidence="2" id="KW-0663">Pyridoxal phosphate</keyword>
<dbReference type="Proteomes" id="UP000654913">
    <property type="component" value="Chromosome 4"/>
</dbReference>
<evidence type="ECO:0000313" key="4">
    <source>
        <dbReference type="Proteomes" id="UP000654913"/>
    </source>
</evidence>
<dbReference type="GO" id="GO:0030170">
    <property type="term" value="F:pyridoxal phosphate binding"/>
    <property type="evidence" value="ECO:0007669"/>
    <property type="project" value="InterPro"/>
</dbReference>
<dbReference type="GO" id="GO:0008483">
    <property type="term" value="F:transaminase activity"/>
    <property type="evidence" value="ECO:0007669"/>
    <property type="project" value="InterPro"/>
</dbReference>
<reference evidence="3" key="2">
    <citation type="submission" date="2021-02" db="EMBL/GenBank/DDBJ databases">
        <title>Aspergillus puulaauensis MK2 genome sequence.</title>
        <authorList>
            <person name="Futagami T."/>
            <person name="Mori K."/>
            <person name="Kadooka C."/>
            <person name="Tanaka T."/>
        </authorList>
    </citation>
    <scope>NUCLEOTIDE SEQUENCE</scope>
    <source>
        <strain evidence="3">MK2</strain>
    </source>
</reference>
<evidence type="ECO:0000256" key="1">
    <source>
        <dbReference type="ARBA" id="ARBA00008954"/>
    </source>
</evidence>
<dbReference type="PANTHER" id="PTHR43094:SF1">
    <property type="entry name" value="AMINOTRANSFERASE CLASS-III"/>
    <property type="match status" value="1"/>
</dbReference>
<comment type="similarity">
    <text evidence="1">Belongs to the class-III pyridoxal-phosphate-dependent aminotransferase family.</text>
</comment>
<dbReference type="InterPro" id="IPR005814">
    <property type="entry name" value="Aminotrans_3"/>
</dbReference>
<accession>A0A7R7XN61</accession>
<reference evidence="3" key="1">
    <citation type="submission" date="2021-01" db="EMBL/GenBank/DDBJ databases">
        <authorList>
            <consortium name="Aspergillus puulaauensis MK2 genome sequencing consortium"/>
            <person name="Kazuki M."/>
            <person name="Futagami T."/>
        </authorList>
    </citation>
    <scope>NUCLEOTIDE SEQUENCE</scope>
    <source>
        <strain evidence="3">MK2</strain>
    </source>
</reference>
<dbReference type="InterPro" id="IPR015424">
    <property type="entry name" value="PyrdxlP-dep_Trfase"/>
</dbReference>
<dbReference type="AlphaFoldDB" id="A0A7R7XN61"/>
<evidence type="ECO:0000313" key="3">
    <source>
        <dbReference type="EMBL" id="BCS24349.1"/>
    </source>
</evidence>
<dbReference type="KEGG" id="apuu:APUU_40793A"/>
<keyword evidence="4" id="KW-1185">Reference proteome</keyword>
<dbReference type="RefSeq" id="XP_041556543.1">
    <property type="nucleotide sequence ID" value="XM_041703904.1"/>
</dbReference>
<dbReference type="Gene3D" id="3.40.640.10">
    <property type="entry name" value="Type I PLP-dependent aspartate aminotransferase-like (Major domain)"/>
    <property type="match status" value="1"/>
</dbReference>
<name>A0A7R7XN61_9EURO</name>
<dbReference type="PANTHER" id="PTHR43094">
    <property type="entry name" value="AMINOTRANSFERASE"/>
    <property type="match status" value="1"/>
</dbReference>